<feature type="domain" description="ABC transporter" evidence="4">
    <location>
        <begin position="4"/>
        <end position="234"/>
    </location>
</feature>
<dbReference type="PROSITE" id="PS50893">
    <property type="entry name" value="ABC_TRANSPORTER_2"/>
    <property type="match status" value="1"/>
</dbReference>
<evidence type="ECO:0000259" key="4">
    <source>
        <dbReference type="PROSITE" id="PS50893"/>
    </source>
</evidence>
<keyword evidence="3 5" id="KW-0067">ATP-binding</keyword>
<dbReference type="RefSeq" id="WP_187302863.1">
    <property type="nucleotide sequence ID" value="NZ_JACRYT010000006.1"/>
</dbReference>
<dbReference type="PANTHER" id="PTHR43582:SF2">
    <property type="entry name" value="LINEARMYCIN RESISTANCE ATP-BINDING PROTEIN LNRL"/>
    <property type="match status" value="1"/>
</dbReference>
<accession>A0A923NND4</accession>
<dbReference type="SMART" id="SM00382">
    <property type="entry name" value="AAA"/>
    <property type="match status" value="1"/>
</dbReference>
<dbReference type="Proteomes" id="UP000602647">
    <property type="component" value="Unassembled WGS sequence"/>
</dbReference>
<protein>
    <submittedName>
        <fullName evidence="5">ABC transporter ATP-binding protein</fullName>
    </submittedName>
</protein>
<dbReference type="Pfam" id="PF00005">
    <property type="entry name" value="ABC_tran"/>
    <property type="match status" value="1"/>
</dbReference>
<dbReference type="PROSITE" id="PS00211">
    <property type="entry name" value="ABC_TRANSPORTER_1"/>
    <property type="match status" value="1"/>
</dbReference>
<dbReference type="InterPro" id="IPR017871">
    <property type="entry name" value="ABC_transporter-like_CS"/>
</dbReference>
<dbReference type="PANTHER" id="PTHR43582">
    <property type="entry name" value="LINEARMYCIN RESISTANCE ATP-BINDING PROTEIN LNRL"/>
    <property type="match status" value="1"/>
</dbReference>
<evidence type="ECO:0000256" key="3">
    <source>
        <dbReference type="ARBA" id="ARBA00022840"/>
    </source>
</evidence>
<evidence type="ECO:0000256" key="2">
    <source>
        <dbReference type="ARBA" id="ARBA00022741"/>
    </source>
</evidence>
<dbReference type="AlphaFoldDB" id="A0A923NND4"/>
<sequence>MSIIEVKDAGKEYGGQRVVDHLNLQIGEGQIYGLLGPNGAGKSTTIRMICNIIRPDFGEIRIYGHDISREFSLVQKKIGLVPQNIALYQQYTAEENIKLFGELYGLRGASLKRGTEKALEMTGLEQVAKKQSGTFSGGMLRRLNIACALVHSPKILIMDEPTVGIDPQSRNYILEAIKARNEEGTTIIYCSHYMEEVEALCTMISVLDKGKEIAKGTKEELKQQVGKNKTLLVTGGAFNEKLAECLRGVPGVLSVNVREKELAVISREQAENLSEIIDRILQSGASVSDIQYSDVTLETVFLALTGKKLRD</sequence>
<dbReference type="EMBL" id="JACRYT010000006">
    <property type="protein sequence ID" value="MBC6679760.1"/>
    <property type="molecule type" value="Genomic_DNA"/>
</dbReference>
<keyword evidence="6" id="KW-1185">Reference proteome</keyword>
<keyword evidence="1" id="KW-0813">Transport</keyword>
<dbReference type="InterPro" id="IPR027417">
    <property type="entry name" value="P-loop_NTPase"/>
</dbReference>
<dbReference type="Pfam" id="PF13732">
    <property type="entry name" value="DrrA1-3_C"/>
    <property type="match status" value="1"/>
</dbReference>
<evidence type="ECO:0000256" key="1">
    <source>
        <dbReference type="ARBA" id="ARBA00022448"/>
    </source>
</evidence>
<gene>
    <name evidence="5" type="ORF">H9L42_07960</name>
</gene>
<reference evidence="5" key="1">
    <citation type="submission" date="2020-08" db="EMBL/GenBank/DDBJ databases">
        <title>Genome public.</title>
        <authorList>
            <person name="Liu C."/>
            <person name="Sun Q."/>
        </authorList>
    </citation>
    <scope>NUCLEOTIDE SEQUENCE</scope>
    <source>
        <strain evidence="5">BX12</strain>
    </source>
</reference>
<comment type="caution">
    <text evidence="5">The sequence shown here is derived from an EMBL/GenBank/DDBJ whole genome shotgun (WGS) entry which is preliminary data.</text>
</comment>
<dbReference type="GO" id="GO:0016887">
    <property type="term" value="F:ATP hydrolysis activity"/>
    <property type="evidence" value="ECO:0007669"/>
    <property type="project" value="InterPro"/>
</dbReference>
<evidence type="ECO:0000313" key="5">
    <source>
        <dbReference type="EMBL" id="MBC6679760.1"/>
    </source>
</evidence>
<dbReference type="InterPro" id="IPR003593">
    <property type="entry name" value="AAA+_ATPase"/>
</dbReference>
<dbReference type="InterPro" id="IPR025302">
    <property type="entry name" value="DrrA1/2-like_C"/>
</dbReference>
<keyword evidence="2" id="KW-0547">Nucleotide-binding</keyword>
<organism evidence="5 6">
    <name type="scientific">Zhenpiania hominis</name>
    <dbReference type="NCBI Taxonomy" id="2763644"/>
    <lineage>
        <taxon>Bacteria</taxon>
        <taxon>Bacillati</taxon>
        <taxon>Bacillota</taxon>
        <taxon>Clostridia</taxon>
        <taxon>Peptostreptococcales</taxon>
        <taxon>Anaerovoracaceae</taxon>
        <taxon>Zhenpiania</taxon>
    </lineage>
</organism>
<dbReference type="GO" id="GO:0005524">
    <property type="term" value="F:ATP binding"/>
    <property type="evidence" value="ECO:0007669"/>
    <property type="project" value="UniProtKB-KW"/>
</dbReference>
<dbReference type="SUPFAM" id="SSF52540">
    <property type="entry name" value="P-loop containing nucleoside triphosphate hydrolases"/>
    <property type="match status" value="1"/>
</dbReference>
<name>A0A923NND4_9FIRM</name>
<dbReference type="InterPro" id="IPR003439">
    <property type="entry name" value="ABC_transporter-like_ATP-bd"/>
</dbReference>
<evidence type="ECO:0000313" key="6">
    <source>
        <dbReference type="Proteomes" id="UP000602647"/>
    </source>
</evidence>
<proteinExistence type="predicted"/>
<dbReference type="Gene3D" id="3.40.50.300">
    <property type="entry name" value="P-loop containing nucleotide triphosphate hydrolases"/>
    <property type="match status" value="1"/>
</dbReference>